<dbReference type="Proteomes" id="UP000018979">
    <property type="component" value="Chromosome I"/>
</dbReference>
<protein>
    <submittedName>
        <fullName evidence="2">Phage protein</fullName>
    </submittedName>
</protein>
<feature type="chain" id="PRO_5044891244" evidence="1">
    <location>
        <begin position="20"/>
        <end position="150"/>
    </location>
</feature>
<gene>
    <name evidence="2" type="ORF">SMDB11_2597</name>
</gene>
<sequence>MTKTIMALIIAAISFPVFSKDSLTGNFVSGIESSIESNGEISSSIDIVCPAQSASGKLLITHVSYEYGKSKGVFLFKSNDQPQAPMTAVVPLRPNDDFDSPIINGWEFSFKMPKGQFFVTVFKSGKVKVGVNKNGATGVKEINCKAVKPE</sequence>
<dbReference type="RefSeq" id="WP_071826131.1">
    <property type="nucleotide sequence ID" value="NZ_HG326223.1"/>
</dbReference>
<evidence type="ECO:0000313" key="3">
    <source>
        <dbReference type="Proteomes" id="UP000018979"/>
    </source>
</evidence>
<reference evidence="3" key="2">
    <citation type="submission" date="2013-11" db="EMBL/GenBank/DDBJ databases">
        <title>Genome sequences of clinical and environmental isolates of Serratia marcescens.</title>
        <authorList>
            <person name="Iguchi A."/>
            <person name="Komatsu H."/>
            <person name="Nagaya Y."/>
            <person name="Ogura Y."/>
            <person name="Katsura K."/>
            <person name="Kurokawa K."/>
            <person name="Ooka T."/>
            <person name="Hattori M."/>
            <person name="Gotoh N."/>
            <person name="Thomson N."/>
            <person name="Hayashi T."/>
        </authorList>
    </citation>
    <scope>NUCLEOTIDE SEQUENCE [LARGE SCALE GENOMIC DNA]</scope>
    <source>
        <strain evidence="3">Db11</strain>
    </source>
</reference>
<name>A0ABC9IK33_SERMA</name>
<dbReference type="EMBL" id="HG326223">
    <property type="protein sequence ID" value="CDG13163.1"/>
    <property type="molecule type" value="Genomic_DNA"/>
</dbReference>
<evidence type="ECO:0000256" key="1">
    <source>
        <dbReference type="SAM" id="SignalP"/>
    </source>
</evidence>
<dbReference type="KEGG" id="smac:SMDB11_2597"/>
<keyword evidence="1" id="KW-0732">Signal</keyword>
<proteinExistence type="predicted"/>
<organism evidence="2 3">
    <name type="scientific">Serratia marcescens subsp. marcescens Db11</name>
    <dbReference type="NCBI Taxonomy" id="273526"/>
    <lineage>
        <taxon>Bacteria</taxon>
        <taxon>Pseudomonadati</taxon>
        <taxon>Pseudomonadota</taxon>
        <taxon>Gammaproteobacteria</taxon>
        <taxon>Enterobacterales</taxon>
        <taxon>Yersiniaceae</taxon>
        <taxon>Serratia</taxon>
    </lineage>
</organism>
<reference evidence="2 3" key="1">
    <citation type="submission" date="2013-06" db="EMBL/GenBank/DDBJ databases">
        <authorList>
            <person name="Aslett M."/>
        </authorList>
    </citation>
    <scope>NUCLEOTIDE SEQUENCE [LARGE SCALE GENOMIC DNA]</scope>
    <source>
        <strain evidence="2 3">Db11</strain>
    </source>
</reference>
<reference evidence="2 3" key="3">
    <citation type="journal article" date="2014" name="Genome Biol. Evol.">
        <title>Genome evolution and plasticity of Serratia marcescens, an important multidrug-resistant nosocomial pathogen.</title>
        <authorList>
            <person name="Iguchi A."/>
            <person name="Nagaya Y."/>
            <person name="Pradel E."/>
            <person name="Ooka T."/>
            <person name="Ogura Y."/>
            <person name="Katsura K."/>
            <person name="Kurokawa K."/>
            <person name="Oshima K."/>
            <person name="Hattori M."/>
            <person name="Parkhill J."/>
            <person name="Sebaihia M."/>
            <person name="Coulthurst S.J."/>
            <person name="Gotoh N."/>
            <person name="Thomson N.R."/>
            <person name="Ewbank J.J."/>
            <person name="Hayashi T."/>
        </authorList>
    </citation>
    <scope>NUCLEOTIDE SEQUENCE [LARGE SCALE GENOMIC DNA]</scope>
    <source>
        <strain evidence="2 3">Db11</strain>
    </source>
</reference>
<feature type="signal peptide" evidence="1">
    <location>
        <begin position="1"/>
        <end position="19"/>
    </location>
</feature>
<accession>A0ABC9IK33</accession>
<dbReference type="AlphaFoldDB" id="A0ABC9IK33"/>
<evidence type="ECO:0000313" key="2">
    <source>
        <dbReference type="EMBL" id="CDG13163.1"/>
    </source>
</evidence>